<dbReference type="Proteomes" id="UP000465785">
    <property type="component" value="Chromosome"/>
</dbReference>
<dbReference type="Pfam" id="PF13185">
    <property type="entry name" value="GAF_2"/>
    <property type="match status" value="1"/>
</dbReference>
<name>A0A9W4BD62_9MYCO</name>
<evidence type="ECO:0000256" key="4">
    <source>
        <dbReference type="ARBA" id="ARBA00023163"/>
    </source>
</evidence>
<evidence type="ECO:0000313" key="7">
    <source>
        <dbReference type="EMBL" id="BBY95705.1"/>
    </source>
</evidence>
<dbReference type="AlphaFoldDB" id="A0A9W4BD62"/>
<evidence type="ECO:0000256" key="5">
    <source>
        <dbReference type="SAM" id="MobiDB-lite"/>
    </source>
</evidence>
<accession>A0A9W4BD62</accession>
<dbReference type="Gene3D" id="3.30.450.40">
    <property type="match status" value="1"/>
</dbReference>
<dbReference type="GO" id="GO:0016301">
    <property type="term" value="F:kinase activity"/>
    <property type="evidence" value="ECO:0007669"/>
    <property type="project" value="UniProtKB-KW"/>
</dbReference>
<reference evidence="7 8" key="1">
    <citation type="journal article" date="2019" name="Emerg. Microbes Infect.">
        <title>Comprehensive subspecies identification of 175 nontuberculous mycobacteria species based on 7547 genomic profiles.</title>
        <authorList>
            <person name="Matsumoto Y."/>
            <person name="Kinjo T."/>
            <person name="Motooka D."/>
            <person name="Nabeya D."/>
            <person name="Jung N."/>
            <person name="Uechi K."/>
            <person name="Horii T."/>
            <person name="Iida T."/>
            <person name="Fujita J."/>
            <person name="Nakamura S."/>
        </authorList>
    </citation>
    <scope>NUCLEOTIDE SEQUENCE [LARGE SCALE GENOMIC DNA]</scope>
    <source>
        <strain evidence="7 8">JCM 6399</strain>
    </source>
</reference>
<keyword evidence="1" id="KW-0808">Transferase</keyword>
<sequence>MADYDPQPGRSSDPEPDLSAAQREADDVDLYAGLRGVAGLVAGARGVIDLLGDVAEFAARAIPGADGAGVTVIDMSGDKPSIKTWAVTAQFIEDIDKLQYVDHREGPCITCMQTRRPTVSGSLGSDKRWPRFGGGVARMGVHSALALPLLVGDQLIGAINTYARSRDAFGEHAVELGSQFAASAAVSVHNGQLLDRAQERTKQLQTALGSRAVIDQAIGIIRSRSGVGAEEAFDRLVRMSQAENVKLHILAERMVDEAVRRAIARHRD</sequence>
<keyword evidence="8" id="KW-1185">Reference proteome</keyword>
<keyword evidence="3" id="KW-0805">Transcription regulation</keyword>
<dbReference type="SMART" id="SM01012">
    <property type="entry name" value="ANTAR"/>
    <property type="match status" value="1"/>
</dbReference>
<feature type="domain" description="ANTAR" evidence="6">
    <location>
        <begin position="194"/>
        <end position="255"/>
    </location>
</feature>
<evidence type="ECO:0000256" key="3">
    <source>
        <dbReference type="ARBA" id="ARBA00023015"/>
    </source>
</evidence>
<organism evidence="7 8">
    <name type="scientific">Mycobacterium gallinarum</name>
    <dbReference type="NCBI Taxonomy" id="39689"/>
    <lineage>
        <taxon>Bacteria</taxon>
        <taxon>Bacillati</taxon>
        <taxon>Actinomycetota</taxon>
        <taxon>Actinomycetes</taxon>
        <taxon>Mycobacteriales</taxon>
        <taxon>Mycobacteriaceae</taxon>
        <taxon>Mycobacterium</taxon>
    </lineage>
</organism>
<evidence type="ECO:0000313" key="8">
    <source>
        <dbReference type="Proteomes" id="UP000465785"/>
    </source>
</evidence>
<protein>
    <submittedName>
        <fullName evidence="7">Transcriptional regulator</fullName>
    </submittedName>
</protein>
<proteinExistence type="predicted"/>
<dbReference type="InterPro" id="IPR012074">
    <property type="entry name" value="GAF_ANTAR"/>
</dbReference>
<dbReference type="SUPFAM" id="SSF52172">
    <property type="entry name" value="CheY-like"/>
    <property type="match status" value="1"/>
</dbReference>
<dbReference type="InterPro" id="IPR011006">
    <property type="entry name" value="CheY-like_superfamily"/>
</dbReference>
<dbReference type="InterPro" id="IPR003018">
    <property type="entry name" value="GAF"/>
</dbReference>
<dbReference type="InterPro" id="IPR036388">
    <property type="entry name" value="WH-like_DNA-bd_sf"/>
</dbReference>
<gene>
    <name evidence="7" type="ORF">MGALJ_53740</name>
</gene>
<dbReference type="GO" id="GO:0003723">
    <property type="term" value="F:RNA binding"/>
    <property type="evidence" value="ECO:0007669"/>
    <property type="project" value="InterPro"/>
</dbReference>
<dbReference type="RefSeq" id="WP_163735168.1">
    <property type="nucleotide sequence ID" value="NZ_AP022601.1"/>
</dbReference>
<keyword evidence="2" id="KW-0418">Kinase</keyword>
<dbReference type="SMART" id="SM00065">
    <property type="entry name" value="GAF"/>
    <property type="match status" value="1"/>
</dbReference>
<dbReference type="Gene3D" id="1.10.10.10">
    <property type="entry name" value="Winged helix-like DNA-binding domain superfamily/Winged helix DNA-binding domain"/>
    <property type="match status" value="1"/>
</dbReference>
<dbReference type="InterPro" id="IPR005561">
    <property type="entry name" value="ANTAR"/>
</dbReference>
<keyword evidence="4" id="KW-0804">Transcription</keyword>
<feature type="region of interest" description="Disordered" evidence="5">
    <location>
        <begin position="1"/>
        <end position="21"/>
    </location>
</feature>
<dbReference type="PIRSF" id="PIRSF036625">
    <property type="entry name" value="GAF_ANTAR"/>
    <property type="match status" value="1"/>
</dbReference>
<dbReference type="InterPro" id="IPR029016">
    <property type="entry name" value="GAF-like_dom_sf"/>
</dbReference>
<dbReference type="Pfam" id="PF03861">
    <property type="entry name" value="ANTAR"/>
    <property type="match status" value="1"/>
</dbReference>
<evidence type="ECO:0000256" key="2">
    <source>
        <dbReference type="ARBA" id="ARBA00022777"/>
    </source>
</evidence>
<evidence type="ECO:0000259" key="6">
    <source>
        <dbReference type="PROSITE" id="PS50921"/>
    </source>
</evidence>
<dbReference type="EMBL" id="AP022601">
    <property type="protein sequence ID" value="BBY95705.1"/>
    <property type="molecule type" value="Genomic_DNA"/>
</dbReference>
<dbReference type="SUPFAM" id="SSF55781">
    <property type="entry name" value="GAF domain-like"/>
    <property type="match status" value="1"/>
</dbReference>
<dbReference type="PROSITE" id="PS50921">
    <property type="entry name" value="ANTAR"/>
    <property type="match status" value="1"/>
</dbReference>
<dbReference type="KEGG" id="mgau:MGALJ_53740"/>
<evidence type="ECO:0000256" key="1">
    <source>
        <dbReference type="ARBA" id="ARBA00022679"/>
    </source>
</evidence>